<name>A0A5N3ZYY0_PHOPY</name>
<organism evidence="1 2">
    <name type="scientific">Photinus pyralis</name>
    <name type="common">Common eastern firefly</name>
    <name type="synonym">Lampyris pyralis</name>
    <dbReference type="NCBI Taxonomy" id="7054"/>
    <lineage>
        <taxon>Eukaryota</taxon>
        <taxon>Metazoa</taxon>
        <taxon>Ecdysozoa</taxon>
        <taxon>Arthropoda</taxon>
        <taxon>Hexapoda</taxon>
        <taxon>Insecta</taxon>
        <taxon>Pterygota</taxon>
        <taxon>Neoptera</taxon>
        <taxon>Endopterygota</taxon>
        <taxon>Coleoptera</taxon>
        <taxon>Polyphaga</taxon>
        <taxon>Elateriformia</taxon>
        <taxon>Elateroidea</taxon>
        <taxon>Lampyridae</taxon>
        <taxon>Lampyrinae</taxon>
        <taxon>Photinus</taxon>
    </lineage>
</organism>
<dbReference type="PANTHER" id="PTHR33480:SF1">
    <property type="entry name" value="TYR RECOMBINASE DOMAIN-CONTAINING PROTEIN"/>
    <property type="match status" value="1"/>
</dbReference>
<accession>A0A5N3ZYY0</accession>
<feature type="non-terminal residue" evidence="1">
    <location>
        <position position="88"/>
    </location>
</feature>
<protein>
    <submittedName>
        <fullName evidence="1">Uncharacterized protein</fullName>
    </submittedName>
</protein>
<comment type="caution">
    <text evidence="1">The sequence shown here is derived from an EMBL/GenBank/DDBJ whole genome shotgun (WGS) entry which is preliminary data.</text>
</comment>
<reference evidence="1 2" key="1">
    <citation type="journal article" date="2018" name="Elife">
        <title>Firefly genomes illuminate parallel origins of bioluminescence in beetles.</title>
        <authorList>
            <person name="Fallon T.R."/>
            <person name="Lower S.E."/>
            <person name="Chang C.H."/>
            <person name="Bessho-Uehara M."/>
            <person name="Martin G.J."/>
            <person name="Bewick A.J."/>
            <person name="Behringer M."/>
            <person name="Debat H.J."/>
            <person name="Wong I."/>
            <person name="Day J.C."/>
            <person name="Suvorov A."/>
            <person name="Silva C.J."/>
            <person name="Stanger-Hall K.F."/>
            <person name="Hall D.W."/>
            <person name="Schmitz R.J."/>
            <person name="Nelson D.R."/>
            <person name="Lewis S.M."/>
            <person name="Shigenobu S."/>
            <person name="Bybee S.M."/>
            <person name="Larracuente A.M."/>
            <person name="Oba Y."/>
            <person name="Weng J.K."/>
        </authorList>
    </citation>
    <scope>NUCLEOTIDE SEQUENCE [LARGE SCALE GENOMIC DNA]</scope>
    <source>
        <strain evidence="1">1611_PpyrPB1</strain>
        <tissue evidence="1">Whole body</tissue>
    </source>
</reference>
<evidence type="ECO:0000313" key="2">
    <source>
        <dbReference type="Proteomes" id="UP000327044"/>
    </source>
</evidence>
<dbReference type="EMBL" id="VVIM01001567">
    <property type="protein sequence ID" value="KAB0790276.1"/>
    <property type="molecule type" value="Genomic_DNA"/>
</dbReference>
<dbReference type="AlphaFoldDB" id="A0A5N3ZYY0"/>
<dbReference type="PANTHER" id="PTHR33480">
    <property type="entry name" value="SET DOMAIN-CONTAINING PROTEIN-RELATED"/>
    <property type="match status" value="1"/>
</dbReference>
<evidence type="ECO:0000313" key="1">
    <source>
        <dbReference type="EMBL" id="KAB0790276.1"/>
    </source>
</evidence>
<proteinExistence type="predicted"/>
<keyword evidence="2" id="KW-1185">Reference proteome</keyword>
<feature type="non-terminal residue" evidence="1">
    <location>
        <position position="1"/>
    </location>
</feature>
<dbReference type="Proteomes" id="UP000327044">
    <property type="component" value="Unassembled WGS sequence"/>
</dbReference>
<sequence>KHKRERISYVCSNRMRELAMLLNAYREIVGRTNVDFKQLLLPKNCHSVLPAVRIIVGYDLIKNTFKTPSLAMHLGTSLKLACQEVSHL</sequence>
<gene>
    <name evidence="1" type="ORF">PPYR_15385</name>
</gene>
<dbReference type="InParanoid" id="A0A5N3ZYY0"/>